<evidence type="ECO:0000313" key="2">
    <source>
        <dbReference type="EMBL" id="EJK65027.1"/>
    </source>
</evidence>
<keyword evidence="3" id="KW-1185">Reference proteome</keyword>
<feature type="region of interest" description="Disordered" evidence="1">
    <location>
        <begin position="302"/>
        <end position="351"/>
    </location>
</feature>
<sequence>MPRIATSSGSSASIGRLSAPNMRAQLGLGHPVDEPVPMKIIPTFSPSSQTVHLSMTFLVATKAEREECRCREDGGATASTSRQASECHFGRSEEEKRTYWTMGGRKKAANTPATPSSGARGRKQPRGSPAGTRQSATNTPTPPQDADGFILARSGAPHVRTDRGEPTPTPQVANKAPAQPNPFSTGSDGDSRSVEQTAARVSDLPPTPDLLDTADALDRNRKEHVLETMARLGFSELPTEQSGPTTTSEFLQLHQFALRARSVDSGGLVQYKIYGSSPVSVAVVSAVSALLRCLHWSNDRTRELSPEQSEEVATRDRIPLSEFERRPTKARGHTIAMSGPGAPAPAGGGAGPTSVKTILEFTADPSHDRAMGHIDLSDFEVDPNNSGASQSPAVLCTNLSDEVHDGVLVHLGLIDEGGYLHEYFLPAVLKLRTGQTSSRDGKLVANIGDFDDNGMFYCCTIDKRKHLGLVASSVTCCAADTLSAAAQAHTGDTRFFVGPYAAADADVEAVHSRKMFKIPFFLTSKCGLAAPGGRVTVQYFWTTLYPVIVGLGADTITACKFLIDAFRLAATKVDAADTTSVMDVAEDDLPQCFAPTPAEKHHRKELLKSNLPFRHAGDASQAADVSMSRALDRQTAQMKEQHEYAKAQ</sequence>
<feature type="non-terminal residue" evidence="2">
    <location>
        <position position="648"/>
    </location>
</feature>
<dbReference type="AlphaFoldDB" id="K0T3P1"/>
<proteinExistence type="predicted"/>
<protein>
    <submittedName>
        <fullName evidence="2">Uncharacterized protein</fullName>
    </submittedName>
</protein>
<dbReference type="Proteomes" id="UP000266841">
    <property type="component" value="Unassembled WGS sequence"/>
</dbReference>
<feature type="region of interest" description="Disordered" evidence="1">
    <location>
        <begin position="72"/>
        <end position="211"/>
    </location>
</feature>
<organism evidence="2 3">
    <name type="scientific">Thalassiosira oceanica</name>
    <name type="common">Marine diatom</name>
    <dbReference type="NCBI Taxonomy" id="159749"/>
    <lineage>
        <taxon>Eukaryota</taxon>
        <taxon>Sar</taxon>
        <taxon>Stramenopiles</taxon>
        <taxon>Ochrophyta</taxon>
        <taxon>Bacillariophyta</taxon>
        <taxon>Coscinodiscophyceae</taxon>
        <taxon>Thalassiosirophycidae</taxon>
        <taxon>Thalassiosirales</taxon>
        <taxon>Thalassiosiraceae</taxon>
        <taxon>Thalassiosira</taxon>
    </lineage>
</organism>
<evidence type="ECO:0000313" key="3">
    <source>
        <dbReference type="Proteomes" id="UP000266841"/>
    </source>
</evidence>
<evidence type="ECO:0000256" key="1">
    <source>
        <dbReference type="SAM" id="MobiDB-lite"/>
    </source>
</evidence>
<feature type="compositionally biased region" description="Basic and acidic residues" evidence="1">
    <location>
        <begin position="312"/>
        <end position="327"/>
    </location>
</feature>
<comment type="caution">
    <text evidence="2">The sequence shown here is derived from an EMBL/GenBank/DDBJ whole genome shotgun (WGS) entry which is preliminary data.</text>
</comment>
<feature type="region of interest" description="Disordered" evidence="1">
    <location>
        <begin position="624"/>
        <end position="648"/>
    </location>
</feature>
<gene>
    <name evidence="2" type="ORF">THAOC_14175</name>
</gene>
<accession>K0T3P1</accession>
<dbReference type="EMBL" id="AGNL01016542">
    <property type="protein sequence ID" value="EJK65027.1"/>
    <property type="molecule type" value="Genomic_DNA"/>
</dbReference>
<feature type="compositionally biased region" description="Basic and acidic residues" evidence="1">
    <location>
        <begin position="88"/>
        <end position="98"/>
    </location>
</feature>
<name>K0T3P1_THAOC</name>
<reference evidence="2 3" key="1">
    <citation type="journal article" date="2012" name="Genome Biol.">
        <title>Genome and low-iron response of an oceanic diatom adapted to chronic iron limitation.</title>
        <authorList>
            <person name="Lommer M."/>
            <person name="Specht M."/>
            <person name="Roy A.S."/>
            <person name="Kraemer L."/>
            <person name="Andreson R."/>
            <person name="Gutowska M.A."/>
            <person name="Wolf J."/>
            <person name="Bergner S.V."/>
            <person name="Schilhabel M.B."/>
            <person name="Klostermeier U.C."/>
            <person name="Beiko R.G."/>
            <person name="Rosenstiel P."/>
            <person name="Hippler M."/>
            <person name="Laroche J."/>
        </authorList>
    </citation>
    <scope>NUCLEOTIDE SEQUENCE [LARGE SCALE GENOMIC DNA]</scope>
    <source>
        <strain evidence="2 3">CCMP1005</strain>
    </source>
</reference>
<feature type="compositionally biased region" description="Basic and acidic residues" evidence="1">
    <location>
        <begin position="639"/>
        <end position="648"/>
    </location>
</feature>